<gene>
    <name evidence="1" type="ORF">C7H52_04845</name>
</gene>
<evidence type="ECO:0000313" key="2">
    <source>
        <dbReference type="Proteomes" id="UP000238426"/>
    </source>
</evidence>
<proteinExistence type="predicted"/>
<comment type="caution">
    <text evidence="1">The sequence shown here is derived from an EMBL/GenBank/DDBJ whole genome shotgun (WGS) entry which is preliminary data.</text>
</comment>
<dbReference type="AlphaFoldDB" id="A0A2T1NDU3"/>
<reference evidence="1 2" key="1">
    <citation type="submission" date="2018-03" db="EMBL/GenBank/DDBJ databases">
        <title>Mesoflavibacter sp. HG37 and Mesoflavibacter sp. HG96 sp.nov., two marine bacteria isolated from seawater of Western Pacific Ocean.</title>
        <authorList>
            <person name="Cheng H."/>
            <person name="Wu Y.-H."/>
            <person name="Guo L.-L."/>
            <person name="Xu X.-W."/>
        </authorList>
    </citation>
    <scope>NUCLEOTIDE SEQUENCE [LARGE SCALE GENOMIC DNA]</scope>
    <source>
        <strain evidence="1 2">KCTC 32269</strain>
    </source>
</reference>
<dbReference type="RefSeq" id="WP_106462754.1">
    <property type="nucleotide sequence ID" value="NZ_PXOQ01000007.1"/>
</dbReference>
<dbReference type="GO" id="GO:0016740">
    <property type="term" value="F:transferase activity"/>
    <property type="evidence" value="ECO:0007669"/>
    <property type="project" value="UniProtKB-KW"/>
</dbReference>
<dbReference type="Proteomes" id="UP000238426">
    <property type="component" value="Unassembled WGS sequence"/>
</dbReference>
<keyword evidence="2" id="KW-1185">Reference proteome</keyword>
<dbReference type="OrthoDB" id="645383at2"/>
<protein>
    <submittedName>
        <fullName evidence="1">Nucleotidyltransferase</fullName>
    </submittedName>
</protein>
<dbReference type="EMBL" id="PXOQ01000007">
    <property type="protein sequence ID" value="PSG90614.1"/>
    <property type="molecule type" value="Genomic_DNA"/>
</dbReference>
<name>A0A2T1NDU3_9FLAO</name>
<accession>A0A2T1NDU3</accession>
<organism evidence="1 2">
    <name type="scientific">Aurantibacter aestuarii</name>
    <dbReference type="NCBI Taxonomy" id="1266046"/>
    <lineage>
        <taxon>Bacteria</taxon>
        <taxon>Pseudomonadati</taxon>
        <taxon>Bacteroidota</taxon>
        <taxon>Flavobacteriia</taxon>
        <taxon>Flavobacteriales</taxon>
        <taxon>Flavobacteriaceae</taxon>
        <taxon>Aurantibacter</taxon>
    </lineage>
</organism>
<evidence type="ECO:0000313" key="1">
    <source>
        <dbReference type="EMBL" id="PSG90614.1"/>
    </source>
</evidence>
<keyword evidence="1" id="KW-0808">Transferase</keyword>
<sequence length="300" mass="35728">MNSLKTILYFSIFDYPLCKEEIKQYAQHLDNVDEELKTLIDKNIIFLKDGFYNIENNLKHIERRLAGNKKAKDLMPKAYKMSKRIMSFPFIEAVTISGALSKNFIDDDGDIDYFIITTPNKLWIARTLLILYKKIFLLNSKKYFCVNYFVSTNHLEIDEKNKFTATEMVTLIPVYGTEAYQDFVNKNYWVKSYFPNKPMESQTRFKDFKKPFWSTCLENFFNISFVSHAFEPFFKKITLKKWESKFKKLHPEDFQIALKSTDDVSKHHPRHFQKKVINLLNEKYDHINTTFNLNLSKEDV</sequence>